<protein>
    <submittedName>
        <fullName evidence="1">Uncharacterized protein</fullName>
    </submittedName>
</protein>
<dbReference type="VEuPathDB" id="FungiDB:ATEG_10157"/>
<sequence>MEVTWRFHHENWDEPWASDDFPVGESKQEIRQRIRRLKSEPWWDDTTNTIVRFLQDELPYQWPWGYTIYRTVYTPESSQHWKATTEAIPKHVYASAKGQLNNEKPSRIFQEGYRPLIFDDQAQFDGVTLDEVRRHFKAFRNSDNGDTGVRFRFCLVIDEGALQSIIQHPEPQKPSQNGAWVTVIDPDYTRGGSYNTRYYPGYFRIHLNDLWRLTYLGDALELDEVCGKMKGADDIPWFDSEI</sequence>
<comment type="caution">
    <text evidence="1">The sequence shown here is derived from an EMBL/GenBank/DDBJ whole genome shotgun (WGS) entry which is preliminary data.</text>
</comment>
<accession>A0A5M3Z8F4</accession>
<organism evidence="1 2">
    <name type="scientific">Aspergillus terreus</name>
    <dbReference type="NCBI Taxonomy" id="33178"/>
    <lineage>
        <taxon>Eukaryota</taxon>
        <taxon>Fungi</taxon>
        <taxon>Dikarya</taxon>
        <taxon>Ascomycota</taxon>
        <taxon>Pezizomycotina</taxon>
        <taxon>Eurotiomycetes</taxon>
        <taxon>Eurotiomycetidae</taxon>
        <taxon>Eurotiales</taxon>
        <taxon>Aspergillaceae</taxon>
        <taxon>Aspergillus</taxon>
        <taxon>Aspergillus subgen. Circumdati</taxon>
    </lineage>
</organism>
<dbReference type="EMBL" id="BLJY01000009">
    <property type="protein sequence ID" value="GFF18682.1"/>
    <property type="molecule type" value="Genomic_DNA"/>
</dbReference>
<evidence type="ECO:0000313" key="2">
    <source>
        <dbReference type="Proteomes" id="UP000452235"/>
    </source>
</evidence>
<dbReference type="OrthoDB" id="6499973at2759"/>
<gene>
    <name evidence="1" type="ORF">ATEIFO6365_0009004500</name>
</gene>
<dbReference type="AlphaFoldDB" id="A0A5M3Z8F4"/>
<proteinExistence type="predicted"/>
<keyword evidence="2" id="KW-1185">Reference proteome</keyword>
<reference evidence="1 2" key="1">
    <citation type="submission" date="2020-01" db="EMBL/GenBank/DDBJ databases">
        <title>Aspergillus terreus IFO 6365 whole genome shotgun sequence.</title>
        <authorList>
            <person name="Kanamasa S."/>
            <person name="Takahashi H."/>
        </authorList>
    </citation>
    <scope>NUCLEOTIDE SEQUENCE [LARGE SCALE GENOMIC DNA]</scope>
    <source>
        <strain evidence="1 2">IFO 6365</strain>
    </source>
</reference>
<dbReference type="Proteomes" id="UP000452235">
    <property type="component" value="Unassembled WGS sequence"/>
</dbReference>
<name>A0A5M3Z8F4_ASPTE</name>
<evidence type="ECO:0000313" key="1">
    <source>
        <dbReference type="EMBL" id="GFF18682.1"/>
    </source>
</evidence>